<evidence type="ECO:0000256" key="1">
    <source>
        <dbReference type="SAM" id="MobiDB-lite"/>
    </source>
</evidence>
<dbReference type="Proteomes" id="UP000652761">
    <property type="component" value="Unassembled WGS sequence"/>
</dbReference>
<organism evidence="2 3">
    <name type="scientific">Colocasia esculenta</name>
    <name type="common">Wild taro</name>
    <name type="synonym">Arum esculentum</name>
    <dbReference type="NCBI Taxonomy" id="4460"/>
    <lineage>
        <taxon>Eukaryota</taxon>
        <taxon>Viridiplantae</taxon>
        <taxon>Streptophyta</taxon>
        <taxon>Embryophyta</taxon>
        <taxon>Tracheophyta</taxon>
        <taxon>Spermatophyta</taxon>
        <taxon>Magnoliopsida</taxon>
        <taxon>Liliopsida</taxon>
        <taxon>Araceae</taxon>
        <taxon>Aroideae</taxon>
        <taxon>Colocasieae</taxon>
        <taxon>Colocasia</taxon>
    </lineage>
</organism>
<proteinExistence type="predicted"/>
<reference evidence="2" key="1">
    <citation type="submission" date="2017-07" db="EMBL/GenBank/DDBJ databases">
        <title>Taro Niue Genome Assembly and Annotation.</title>
        <authorList>
            <person name="Atibalentja N."/>
            <person name="Keating K."/>
            <person name="Fields C.J."/>
        </authorList>
    </citation>
    <scope>NUCLEOTIDE SEQUENCE</scope>
    <source>
        <strain evidence="2">Niue_2</strain>
        <tissue evidence="2">Leaf</tissue>
    </source>
</reference>
<evidence type="ECO:0000313" key="3">
    <source>
        <dbReference type="Proteomes" id="UP000652761"/>
    </source>
</evidence>
<feature type="region of interest" description="Disordered" evidence="1">
    <location>
        <begin position="14"/>
        <end position="53"/>
    </location>
</feature>
<comment type="caution">
    <text evidence="2">The sequence shown here is derived from an EMBL/GenBank/DDBJ whole genome shotgun (WGS) entry which is preliminary data.</text>
</comment>
<keyword evidence="3" id="KW-1185">Reference proteome</keyword>
<evidence type="ECO:0000313" key="2">
    <source>
        <dbReference type="EMBL" id="MQL87559.1"/>
    </source>
</evidence>
<sequence length="135" mass="14693">MNMNFDVPYEDMVRGARSGSSSRRRLSSGRGSSAALGSSPPTPPTFSTPATRLSASAPPIFLAGASTMPEAEDVVSLQEGGGGFYDGTLREVWINRDKIELAQASQFITRSIQAHFPIPIHRFNDFPMDVQELLY</sequence>
<protein>
    <submittedName>
        <fullName evidence="2">Uncharacterized protein</fullName>
    </submittedName>
</protein>
<accession>A0A843V7I3</accession>
<dbReference type="EMBL" id="NMUH01000986">
    <property type="protein sequence ID" value="MQL87559.1"/>
    <property type="molecule type" value="Genomic_DNA"/>
</dbReference>
<dbReference type="AlphaFoldDB" id="A0A843V7I3"/>
<name>A0A843V7I3_COLES</name>
<gene>
    <name evidence="2" type="ORF">Taro_020100</name>
</gene>
<feature type="compositionally biased region" description="Low complexity" evidence="1">
    <location>
        <begin position="28"/>
        <end position="39"/>
    </location>
</feature>